<comment type="subunit">
    <text evidence="4">Homodimer; the beta-strands of each monomer intercalate to form a hydrophobic core, while the alpha-helices form wings that extend away from the core.</text>
</comment>
<dbReference type="GO" id="GO:0045947">
    <property type="term" value="P:negative regulation of translational initiation"/>
    <property type="evidence" value="ECO:0007669"/>
    <property type="project" value="UniProtKB-UniRule"/>
</dbReference>
<dbReference type="InterPro" id="IPR003751">
    <property type="entry name" value="CsrA"/>
</dbReference>
<dbReference type="InterPro" id="IPR036107">
    <property type="entry name" value="CsrA_sf"/>
</dbReference>
<organism evidence="5 6">
    <name type="scientific">Rubinisphaera italica</name>
    <dbReference type="NCBI Taxonomy" id="2527969"/>
    <lineage>
        <taxon>Bacteria</taxon>
        <taxon>Pseudomonadati</taxon>
        <taxon>Planctomycetota</taxon>
        <taxon>Planctomycetia</taxon>
        <taxon>Planctomycetales</taxon>
        <taxon>Planctomycetaceae</taxon>
        <taxon>Rubinisphaera</taxon>
    </lineage>
</organism>
<keyword evidence="4" id="KW-1005">Bacterial flagellum biogenesis</keyword>
<name>A0A5C5XJB6_9PLAN</name>
<sequence>MLVLSRKLNERIIIGDSIEIKVLKISNGRVKLGIEADSFIDIRRGEIDLDLSEAEVPQSTKKTQSVTLQVAS</sequence>
<dbReference type="EMBL" id="SJPG01000001">
    <property type="protein sequence ID" value="TWT62914.1"/>
    <property type="molecule type" value="Genomic_DNA"/>
</dbReference>
<evidence type="ECO:0000313" key="6">
    <source>
        <dbReference type="Proteomes" id="UP000316095"/>
    </source>
</evidence>
<dbReference type="Pfam" id="PF02599">
    <property type="entry name" value="CsrA"/>
    <property type="match status" value="1"/>
</dbReference>
<dbReference type="RefSeq" id="WP_146504717.1">
    <property type="nucleotide sequence ID" value="NZ_SJPG01000001.1"/>
</dbReference>
<dbReference type="GO" id="GO:0006402">
    <property type="term" value="P:mRNA catabolic process"/>
    <property type="evidence" value="ECO:0007669"/>
    <property type="project" value="InterPro"/>
</dbReference>
<dbReference type="HAMAP" id="MF_00167">
    <property type="entry name" value="CsrA"/>
    <property type="match status" value="1"/>
</dbReference>
<dbReference type="PANTHER" id="PTHR34984">
    <property type="entry name" value="CARBON STORAGE REGULATOR"/>
    <property type="match status" value="1"/>
</dbReference>
<gene>
    <name evidence="4" type="primary">csrA</name>
    <name evidence="5" type="ORF">Pan54_36650</name>
</gene>
<dbReference type="GO" id="GO:0006109">
    <property type="term" value="P:regulation of carbohydrate metabolic process"/>
    <property type="evidence" value="ECO:0007669"/>
    <property type="project" value="InterPro"/>
</dbReference>
<reference evidence="5 6" key="1">
    <citation type="submission" date="2019-02" db="EMBL/GenBank/DDBJ databases">
        <title>Deep-cultivation of Planctomycetes and their phenomic and genomic characterization uncovers novel biology.</title>
        <authorList>
            <person name="Wiegand S."/>
            <person name="Jogler M."/>
            <person name="Boedeker C."/>
            <person name="Pinto D."/>
            <person name="Vollmers J."/>
            <person name="Rivas-Marin E."/>
            <person name="Kohn T."/>
            <person name="Peeters S.H."/>
            <person name="Heuer A."/>
            <person name="Rast P."/>
            <person name="Oberbeckmann S."/>
            <person name="Bunk B."/>
            <person name="Jeske O."/>
            <person name="Meyerdierks A."/>
            <person name="Storesund J.E."/>
            <person name="Kallscheuer N."/>
            <person name="Luecker S."/>
            <person name="Lage O.M."/>
            <person name="Pohl T."/>
            <person name="Merkel B.J."/>
            <person name="Hornburger P."/>
            <person name="Mueller R.-W."/>
            <person name="Bruemmer F."/>
            <person name="Labrenz M."/>
            <person name="Spormann A.M."/>
            <person name="Op Den Camp H."/>
            <person name="Overmann J."/>
            <person name="Amann R."/>
            <person name="Jetten M.S.M."/>
            <person name="Mascher T."/>
            <person name="Medema M.H."/>
            <person name="Devos D.P."/>
            <person name="Kaster A.-K."/>
            <person name="Ovreas L."/>
            <person name="Rohde M."/>
            <person name="Galperin M.Y."/>
            <person name="Jogler C."/>
        </authorList>
    </citation>
    <scope>NUCLEOTIDE SEQUENCE [LARGE SCALE GENOMIC DNA]</scope>
    <source>
        <strain evidence="5 6">Pan54</strain>
    </source>
</reference>
<dbReference type="PANTHER" id="PTHR34984:SF1">
    <property type="entry name" value="CARBON STORAGE REGULATOR"/>
    <property type="match status" value="1"/>
</dbReference>
<dbReference type="SUPFAM" id="SSF117130">
    <property type="entry name" value="CsrA-like"/>
    <property type="match status" value="1"/>
</dbReference>
<proteinExistence type="inferred from homology"/>
<keyword evidence="6" id="KW-1185">Reference proteome</keyword>
<dbReference type="GO" id="GO:1902208">
    <property type="term" value="P:regulation of bacterial-type flagellum assembly"/>
    <property type="evidence" value="ECO:0007669"/>
    <property type="project" value="UniProtKB-UniRule"/>
</dbReference>
<dbReference type="GO" id="GO:0005829">
    <property type="term" value="C:cytosol"/>
    <property type="evidence" value="ECO:0007669"/>
    <property type="project" value="TreeGrafter"/>
</dbReference>
<comment type="subcellular location">
    <subcellularLocation>
        <location evidence="4">Cytoplasm</location>
    </subcellularLocation>
</comment>
<keyword evidence="2 4" id="KW-0810">Translation regulation</keyword>
<keyword evidence="1 4" id="KW-0963">Cytoplasm</keyword>
<evidence type="ECO:0000256" key="3">
    <source>
        <dbReference type="ARBA" id="ARBA00022884"/>
    </source>
</evidence>
<dbReference type="AlphaFoldDB" id="A0A5C5XJB6"/>
<evidence type="ECO:0000256" key="2">
    <source>
        <dbReference type="ARBA" id="ARBA00022845"/>
    </source>
</evidence>
<evidence type="ECO:0000313" key="5">
    <source>
        <dbReference type="EMBL" id="TWT62914.1"/>
    </source>
</evidence>
<comment type="function">
    <text evidence="4">A translational regulator that binds mRNA to regulate translation initiation and/or mRNA stability. Usually binds in the 5'-UTR at or near the Shine-Dalgarno sequence preventing ribosome-binding, thus repressing translation. Its main target seems to be the major flagellin gene, while its function is anatagonized by FliW.</text>
</comment>
<dbReference type="Gene3D" id="2.60.40.4380">
    <property type="entry name" value="Translational regulator CsrA"/>
    <property type="match status" value="1"/>
</dbReference>
<protein>
    <recommendedName>
        <fullName evidence="4">Translational regulator CsrA</fullName>
    </recommendedName>
</protein>
<evidence type="ECO:0000256" key="1">
    <source>
        <dbReference type="ARBA" id="ARBA00022490"/>
    </source>
</evidence>
<keyword evidence="4" id="KW-0678">Repressor</keyword>
<comment type="similarity">
    <text evidence="4">Belongs to the CsrA/RsmA family.</text>
</comment>
<accession>A0A5C5XJB6</accession>
<dbReference type="Proteomes" id="UP000316095">
    <property type="component" value="Unassembled WGS sequence"/>
</dbReference>
<dbReference type="OrthoDB" id="289081at2"/>
<evidence type="ECO:0000256" key="4">
    <source>
        <dbReference type="HAMAP-Rule" id="MF_00167"/>
    </source>
</evidence>
<keyword evidence="3 4" id="KW-0694">RNA-binding</keyword>
<comment type="caution">
    <text evidence="5">The sequence shown here is derived from an EMBL/GenBank/DDBJ whole genome shotgun (WGS) entry which is preliminary data.</text>
</comment>
<dbReference type="GO" id="GO:0048027">
    <property type="term" value="F:mRNA 5'-UTR binding"/>
    <property type="evidence" value="ECO:0007669"/>
    <property type="project" value="UniProtKB-UniRule"/>
</dbReference>
<dbReference type="GO" id="GO:0044781">
    <property type="term" value="P:bacterial-type flagellum organization"/>
    <property type="evidence" value="ECO:0007669"/>
    <property type="project" value="UniProtKB-KW"/>
</dbReference>